<dbReference type="Gene3D" id="3.40.50.1000">
    <property type="entry name" value="HAD superfamily/HAD-like"/>
    <property type="match status" value="1"/>
</dbReference>
<dbReference type="Proteomes" id="UP001253595">
    <property type="component" value="Unassembled WGS sequence"/>
</dbReference>
<dbReference type="InterPro" id="IPR006439">
    <property type="entry name" value="HAD-SF_hydro_IA"/>
</dbReference>
<dbReference type="InterPro" id="IPR023214">
    <property type="entry name" value="HAD_sf"/>
</dbReference>
<dbReference type="InterPro" id="IPR051540">
    <property type="entry name" value="S-2-haloacid_dehalogenase"/>
</dbReference>
<proteinExistence type="predicted"/>
<dbReference type="RefSeq" id="WP_310071382.1">
    <property type="nucleotide sequence ID" value="NZ_JAVDVX010000003.1"/>
</dbReference>
<dbReference type="SFLD" id="SFLDS00003">
    <property type="entry name" value="Haloacid_Dehalogenase"/>
    <property type="match status" value="1"/>
</dbReference>
<keyword evidence="1 2" id="KW-0378">Hydrolase</keyword>
<accession>A0ABU1UX79</accession>
<dbReference type="SFLD" id="SFLDG01129">
    <property type="entry name" value="C1.5:_HAD__Beta-PGM__Phosphata"/>
    <property type="match status" value="1"/>
</dbReference>
<dbReference type="GO" id="GO:0016787">
    <property type="term" value="F:hydrolase activity"/>
    <property type="evidence" value="ECO:0007669"/>
    <property type="project" value="UniProtKB-KW"/>
</dbReference>
<gene>
    <name evidence="2" type="ORF">J2X05_001775</name>
</gene>
<keyword evidence="3" id="KW-1185">Reference proteome</keyword>
<dbReference type="SUPFAM" id="SSF56784">
    <property type="entry name" value="HAD-like"/>
    <property type="match status" value="1"/>
</dbReference>
<dbReference type="PRINTS" id="PR00413">
    <property type="entry name" value="HADHALOGNASE"/>
</dbReference>
<dbReference type="InterPro" id="IPR036412">
    <property type="entry name" value="HAD-like_sf"/>
</dbReference>
<evidence type="ECO:0000313" key="2">
    <source>
        <dbReference type="EMBL" id="MDR7089753.1"/>
    </source>
</evidence>
<evidence type="ECO:0000256" key="1">
    <source>
        <dbReference type="ARBA" id="ARBA00022801"/>
    </source>
</evidence>
<dbReference type="EMBL" id="JAVDVX010000003">
    <property type="protein sequence ID" value="MDR7089753.1"/>
    <property type="molecule type" value="Genomic_DNA"/>
</dbReference>
<dbReference type="NCBIfam" id="TIGR01549">
    <property type="entry name" value="HAD-SF-IA-v1"/>
    <property type="match status" value="1"/>
</dbReference>
<dbReference type="PANTHER" id="PTHR43316">
    <property type="entry name" value="HYDROLASE, HALOACID DELAHOGENASE-RELATED"/>
    <property type="match status" value="1"/>
</dbReference>
<reference evidence="2 3" key="1">
    <citation type="submission" date="2023-07" db="EMBL/GenBank/DDBJ databases">
        <title>Sorghum-associated microbial communities from plants grown in Nebraska, USA.</title>
        <authorList>
            <person name="Schachtman D."/>
        </authorList>
    </citation>
    <scope>NUCLEOTIDE SEQUENCE [LARGE SCALE GENOMIC DNA]</scope>
    <source>
        <strain evidence="2 3">BE190</strain>
    </source>
</reference>
<sequence length="207" mass="23333">MRPKLVIFDLYGTLIQFGVKHHPFRKVLQWARQQGRSPRPGDARFLMTRPEDPAELFSAMGIVPPTQMITQLEIDIKQELASLALFEDVIPTIRQLSDWHIPIAVCSNLAKPYGAVLEQLLPDVPLLKCLSYDVGYIKPEREIYQWVVDRAKVDPAQCLFVGDTLLADYEGPTQFGFRAKHLIRGTKCSTETIGSLADILALKEIAC</sequence>
<protein>
    <submittedName>
        <fullName evidence="2">HAD superfamily hydrolase (TIGR01549 family)</fullName>
    </submittedName>
</protein>
<comment type="caution">
    <text evidence="2">The sequence shown here is derived from an EMBL/GenBank/DDBJ whole genome shotgun (WGS) entry which is preliminary data.</text>
</comment>
<evidence type="ECO:0000313" key="3">
    <source>
        <dbReference type="Proteomes" id="UP001253595"/>
    </source>
</evidence>
<dbReference type="Pfam" id="PF00702">
    <property type="entry name" value="Hydrolase"/>
    <property type="match status" value="1"/>
</dbReference>
<dbReference type="PANTHER" id="PTHR43316:SF3">
    <property type="entry name" value="HALOACID DEHALOGENASE, TYPE II (AFU_ORTHOLOGUE AFUA_2G07750)-RELATED"/>
    <property type="match status" value="1"/>
</dbReference>
<organism evidence="2 3">
    <name type="scientific">Cellvibrio fibrivorans</name>
    <dbReference type="NCBI Taxonomy" id="126350"/>
    <lineage>
        <taxon>Bacteria</taxon>
        <taxon>Pseudomonadati</taxon>
        <taxon>Pseudomonadota</taxon>
        <taxon>Gammaproteobacteria</taxon>
        <taxon>Cellvibrionales</taxon>
        <taxon>Cellvibrionaceae</taxon>
        <taxon>Cellvibrio</taxon>
    </lineage>
</organism>
<name>A0ABU1UX79_9GAMM</name>